<protein>
    <submittedName>
        <fullName evidence="1">Uncharacterized protein</fullName>
    </submittedName>
</protein>
<organism evidence="1 2">
    <name type="scientific">Botrytis galanthina</name>
    <dbReference type="NCBI Taxonomy" id="278940"/>
    <lineage>
        <taxon>Eukaryota</taxon>
        <taxon>Fungi</taxon>
        <taxon>Dikarya</taxon>
        <taxon>Ascomycota</taxon>
        <taxon>Pezizomycotina</taxon>
        <taxon>Leotiomycetes</taxon>
        <taxon>Helotiales</taxon>
        <taxon>Sclerotiniaceae</taxon>
        <taxon>Botrytis</taxon>
    </lineage>
</organism>
<sequence>MLKAKLVEVPVECSQAQHLKIFYERHFSSYHGVPRPYFSLRGSLAGSTTRRQDSGMSVHICWYNVLYSRWTKESGVAPPRQLETTYDKSNVR</sequence>
<dbReference type="Proteomes" id="UP000308671">
    <property type="component" value="Unassembled WGS sequence"/>
</dbReference>
<dbReference type="OrthoDB" id="10603668at2759"/>
<proteinExistence type="predicted"/>
<evidence type="ECO:0000313" key="2">
    <source>
        <dbReference type="Proteomes" id="UP000308671"/>
    </source>
</evidence>
<dbReference type="EMBL" id="PQXL01000499">
    <property type="protein sequence ID" value="THV45343.1"/>
    <property type="molecule type" value="Genomic_DNA"/>
</dbReference>
<name>A0A4S8QKE8_9HELO</name>
<evidence type="ECO:0000313" key="1">
    <source>
        <dbReference type="EMBL" id="THV45343.1"/>
    </source>
</evidence>
<gene>
    <name evidence="1" type="ORF">BGAL_0500g00040</name>
</gene>
<comment type="caution">
    <text evidence="1">The sequence shown here is derived from an EMBL/GenBank/DDBJ whole genome shotgun (WGS) entry which is preliminary data.</text>
</comment>
<accession>A0A4S8QKE8</accession>
<keyword evidence="2" id="KW-1185">Reference proteome</keyword>
<dbReference type="AlphaFoldDB" id="A0A4S8QKE8"/>
<reference evidence="1 2" key="1">
    <citation type="submission" date="2017-12" db="EMBL/GenBank/DDBJ databases">
        <title>Comparative genomics of Botrytis spp.</title>
        <authorList>
            <person name="Valero-Jimenez C.A."/>
            <person name="Tapia P."/>
            <person name="Veloso J."/>
            <person name="Silva-Moreno E."/>
            <person name="Staats M."/>
            <person name="Valdes J.H."/>
            <person name="Van Kan J.A.L."/>
        </authorList>
    </citation>
    <scope>NUCLEOTIDE SEQUENCE [LARGE SCALE GENOMIC DNA]</scope>
    <source>
        <strain evidence="1 2">MUCL435</strain>
    </source>
</reference>